<evidence type="ECO:0000313" key="1">
    <source>
        <dbReference type="EMBL" id="ACM05207.1"/>
    </source>
</evidence>
<name>B9L008_THERP</name>
<dbReference type="Proteomes" id="UP000000447">
    <property type="component" value="Chromosome"/>
</dbReference>
<organism evidence="1 2">
    <name type="scientific">Thermomicrobium roseum (strain ATCC 27502 / DSM 5159 / P-2)</name>
    <dbReference type="NCBI Taxonomy" id="309801"/>
    <lineage>
        <taxon>Bacteria</taxon>
        <taxon>Pseudomonadati</taxon>
        <taxon>Thermomicrobiota</taxon>
        <taxon>Thermomicrobia</taxon>
        <taxon>Thermomicrobiales</taxon>
        <taxon>Thermomicrobiaceae</taxon>
        <taxon>Thermomicrobium</taxon>
    </lineage>
</organism>
<gene>
    <name evidence="1" type="ordered locus">trd_1006</name>
</gene>
<reference evidence="1 2" key="1">
    <citation type="journal article" date="2009" name="PLoS ONE">
        <title>Complete genome sequence of the aerobic CO-oxidizing thermophile Thermomicrobium roseum.</title>
        <authorList>
            <person name="Wu D."/>
            <person name="Raymond J."/>
            <person name="Wu M."/>
            <person name="Chatterji S."/>
            <person name="Ren Q."/>
            <person name="Graham J.E."/>
            <person name="Bryant D.A."/>
            <person name="Robb F."/>
            <person name="Colman A."/>
            <person name="Tallon L.J."/>
            <person name="Badger J.H."/>
            <person name="Madupu R."/>
            <person name="Ward N.L."/>
            <person name="Eisen J.A."/>
        </authorList>
    </citation>
    <scope>NUCLEOTIDE SEQUENCE [LARGE SCALE GENOMIC DNA]</scope>
    <source>
        <strain evidence="2">ATCC 27502 / DSM 5159 / P-2</strain>
    </source>
</reference>
<accession>B9L008</accession>
<proteinExistence type="predicted"/>
<evidence type="ECO:0000313" key="2">
    <source>
        <dbReference type="Proteomes" id="UP000000447"/>
    </source>
</evidence>
<protein>
    <submittedName>
        <fullName evidence="1">Uncharacterized protein</fullName>
    </submittedName>
</protein>
<sequence length="42" mass="4523">MRGTLVFLANLQRMWLAWCVVVLGVPAESGPCRGLPPPVCAL</sequence>
<dbReference type="AlphaFoldDB" id="B9L008"/>
<keyword evidence="2" id="KW-1185">Reference proteome</keyword>
<dbReference type="HOGENOM" id="CLU_3259109_0_0_0"/>
<dbReference type="KEGG" id="tro:trd_1006"/>
<dbReference type="EMBL" id="CP001275">
    <property type="protein sequence ID" value="ACM05207.1"/>
    <property type="molecule type" value="Genomic_DNA"/>
</dbReference>